<keyword evidence="4" id="KW-1185">Reference proteome</keyword>
<keyword evidence="1" id="KW-0472">Membrane</keyword>
<dbReference type="Proteomes" id="UP000504693">
    <property type="component" value="Chromosome"/>
</dbReference>
<evidence type="ECO:0000313" key="3">
    <source>
        <dbReference type="EMBL" id="QKG72595.1"/>
    </source>
</evidence>
<organism evidence="3 4">
    <name type="scientific">Erythrobacter mangrovi</name>
    <dbReference type="NCBI Taxonomy" id="2739433"/>
    <lineage>
        <taxon>Bacteria</taxon>
        <taxon>Pseudomonadati</taxon>
        <taxon>Pseudomonadota</taxon>
        <taxon>Alphaproteobacteria</taxon>
        <taxon>Sphingomonadales</taxon>
        <taxon>Erythrobacteraceae</taxon>
        <taxon>Erythrobacter/Porphyrobacter group</taxon>
        <taxon>Erythrobacter</taxon>
    </lineage>
</organism>
<dbReference type="AlphaFoldDB" id="A0A7D3XBP5"/>
<proteinExistence type="predicted"/>
<evidence type="ECO:0000259" key="2">
    <source>
        <dbReference type="Pfam" id="PF09976"/>
    </source>
</evidence>
<protein>
    <submittedName>
        <fullName evidence="3">Tetratricopeptide repeat protein</fullName>
    </submittedName>
</protein>
<evidence type="ECO:0000256" key="1">
    <source>
        <dbReference type="SAM" id="Phobius"/>
    </source>
</evidence>
<name>A0A7D3XBP5_9SPHN</name>
<reference evidence="3 4" key="1">
    <citation type="submission" date="2020-05" db="EMBL/GenBank/DDBJ databases">
        <title>Erythrobacter mangrovi sp. nov., isolated from rhizosphere soil of mangrove plant (Kandelia candel).</title>
        <authorList>
            <person name="Ye Y.H."/>
        </authorList>
    </citation>
    <scope>NUCLEOTIDE SEQUENCE [LARGE SCALE GENOMIC DNA]</scope>
    <source>
        <strain evidence="3 4">EB310</strain>
    </source>
</reference>
<feature type="transmembrane region" description="Helical" evidence="1">
    <location>
        <begin position="7"/>
        <end position="25"/>
    </location>
</feature>
<keyword evidence="1" id="KW-0812">Transmembrane</keyword>
<dbReference type="KEGG" id="emv:HQR01_00155"/>
<keyword evidence="1" id="KW-1133">Transmembrane helix</keyword>
<evidence type="ECO:0000313" key="4">
    <source>
        <dbReference type="Proteomes" id="UP000504693"/>
    </source>
</evidence>
<dbReference type="InterPro" id="IPR018704">
    <property type="entry name" value="SecYEG/CpoB_TPR"/>
</dbReference>
<accession>A0A7D3XBP5</accession>
<feature type="domain" description="Ancillary SecYEG translocon subunit/Cell division coordinator CpoB TPR" evidence="2">
    <location>
        <begin position="2"/>
        <end position="165"/>
    </location>
</feature>
<dbReference type="EMBL" id="CP053921">
    <property type="protein sequence ID" value="QKG72595.1"/>
    <property type="molecule type" value="Genomic_DNA"/>
</dbReference>
<gene>
    <name evidence="3" type="ORF">HQR01_00155</name>
</gene>
<dbReference type="Pfam" id="PF09976">
    <property type="entry name" value="TPR_21"/>
    <property type="match status" value="1"/>
</dbReference>
<sequence length="223" mass="23472">MSQWGKPLLGLVVSGLAAFGGYIYWDHRQEQAQEKDAEVLVAALDQIEAGNLQSGYDGLAELASQIDDGPSAAAAMLRAGIAAQQQRPDEAAKIFAMIAADEDAPPAFRDLAKLREVAVKYDGMKSADVVAALKPLAVPGKPYFASAAEMLAHAYLDQDKKAEAGALLAQIAKDETAPASLRSRSRQLAGVLGVDAIEDVDKLLEEQGVTEEPADGQVAAEAQ</sequence>